<protein>
    <recommendedName>
        <fullName evidence="4">PorT family protein</fullName>
    </recommendedName>
</protein>
<dbReference type="OrthoDB" id="879857at2"/>
<name>A0A4Q5LE58_9BACT</name>
<keyword evidence="1" id="KW-0732">Signal</keyword>
<proteinExistence type="predicted"/>
<keyword evidence="3" id="KW-1185">Reference proteome</keyword>
<reference evidence="2 3" key="1">
    <citation type="submission" date="2019-02" db="EMBL/GenBank/DDBJ databases">
        <title>Bacterial novel species isolated from soil.</title>
        <authorList>
            <person name="Jung H.-Y."/>
        </authorList>
    </citation>
    <scope>NUCLEOTIDE SEQUENCE [LARGE SCALE GENOMIC DNA]</scope>
    <source>
        <strain evidence="2 3">1-3-3-3</strain>
    </source>
</reference>
<dbReference type="Proteomes" id="UP000294155">
    <property type="component" value="Unassembled WGS sequence"/>
</dbReference>
<dbReference type="AlphaFoldDB" id="A0A4Q5LE58"/>
<organism evidence="2 3">
    <name type="scientific">Hymenobacter persicinus</name>
    <dbReference type="NCBI Taxonomy" id="2025506"/>
    <lineage>
        <taxon>Bacteria</taxon>
        <taxon>Pseudomonadati</taxon>
        <taxon>Bacteroidota</taxon>
        <taxon>Cytophagia</taxon>
        <taxon>Cytophagales</taxon>
        <taxon>Hymenobacteraceae</taxon>
        <taxon>Hymenobacter</taxon>
    </lineage>
</organism>
<evidence type="ECO:0000256" key="1">
    <source>
        <dbReference type="SAM" id="SignalP"/>
    </source>
</evidence>
<evidence type="ECO:0000313" key="3">
    <source>
        <dbReference type="Proteomes" id="UP000294155"/>
    </source>
</evidence>
<accession>A0A4Q5LE58</accession>
<dbReference type="EMBL" id="SEWE01000008">
    <property type="protein sequence ID" value="RYU81869.1"/>
    <property type="molecule type" value="Genomic_DNA"/>
</dbReference>
<feature type="signal peptide" evidence="1">
    <location>
        <begin position="1"/>
        <end position="23"/>
    </location>
</feature>
<feature type="chain" id="PRO_5020650360" description="PorT family protein" evidence="1">
    <location>
        <begin position="24"/>
        <end position="243"/>
    </location>
</feature>
<sequence length="243" mass="27560">MKFFSRCLAGLLLASLASVTARAQRLEAVGVGASFNISQTWARQRLIQVEQYTLQTDTDGSRLDDTGNRFSAYARLRLGEGKVFVQPELAYTSVLGNQSSITYFSQPDVNMVYPDVSYLYPRLRRTEVALLGGAHLTRRLSVLAGPLLALNQREKDQYAASFKPAELYRSLAASVERVQILGQLGVGLQLGRFDLTARYEHSLTPYTREFAYRQRTYAYRQRTGQAIFGLGFLVYDRHRPWRK</sequence>
<gene>
    <name evidence="2" type="ORF">EWM57_05665</name>
</gene>
<evidence type="ECO:0008006" key="4">
    <source>
        <dbReference type="Google" id="ProtNLM"/>
    </source>
</evidence>
<comment type="caution">
    <text evidence="2">The sequence shown here is derived from an EMBL/GenBank/DDBJ whole genome shotgun (WGS) entry which is preliminary data.</text>
</comment>
<evidence type="ECO:0000313" key="2">
    <source>
        <dbReference type="EMBL" id="RYU81869.1"/>
    </source>
</evidence>
<dbReference type="RefSeq" id="WP_129920173.1">
    <property type="nucleotide sequence ID" value="NZ_SEWE01000008.1"/>
</dbReference>